<dbReference type="KEGG" id="bpm:BURPS1710b_3464"/>
<dbReference type="AlphaFoldDB" id="Q3JNL8"/>
<sequence length="508" mass="57133">MRRTRCKGGVPRVGRNPFSSRGIVARSAARVGGAALPRGLPRADALRRAPQRDERARQDRARDADAAPAVDAERGARRARAERAADEIARQVDRRDAAARVAGERIDHALVRDVQALHADVEHENADDQRGERLLARRDRRERREHRRREQAGGRVAVTAVDEPPRRRRGERAHRADDSEQADPAFRVAVWRLAEQKREARPQQAEAREHERAVCGAQRDQRLRAHERGERLHQRRVVDACMAAVLRQLRGEHAREQQHHRRRDRIDGAPAEPVGDRARCDAREQDAEQQAAHHGADRAAARPVVGERRGERHEQLRRARDEADAHVRRDEKAVARARRHRDERDDIGDKQPHDQRMAIDDVAERHDDEEARRVAELRQRDEIAELGGLAPEARRDRREKRLRIIEVADDDAAGAREQQRHPARQRGGGSGDGIHEARSEQGGSRKKTNERSGRSAGNAGSTGSAGMPKANGRPRCARRVARNQPTVPGRASGAAFRTASSADTCRRA</sequence>
<feature type="compositionally biased region" description="Basic and acidic residues" evidence="1">
    <location>
        <begin position="44"/>
        <end position="86"/>
    </location>
</feature>
<organism evidence="2 3">
    <name type="scientific">Burkholderia pseudomallei (strain 1710b)</name>
    <dbReference type="NCBI Taxonomy" id="320372"/>
    <lineage>
        <taxon>Bacteria</taxon>
        <taxon>Pseudomonadati</taxon>
        <taxon>Pseudomonadota</taxon>
        <taxon>Betaproteobacteria</taxon>
        <taxon>Burkholderiales</taxon>
        <taxon>Burkholderiaceae</taxon>
        <taxon>Burkholderia</taxon>
        <taxon>pseudomallei group</taxon>
    </lineage>
</organism>
<evidence type="ECO:0000313" key="2">
    <source>
        <dbReference type="EMBL" id="ABA51002.1"/>
    </source>
</evidence>
<evidence type="ECO:0000256" key="1">
    <source>
        <dbReference type="SAM" id="MobiDB-lite"/>
    </source>
</evidence>
<dbReference type="EMBL" id="CP000124">
    <property type="protein sequence ID" value="ABA51002.1"/>
    <property type="molecule type" value="Genomic_DNA"/>
</dbReference>
<feature type="compositionally biased region" description="Basic residues" evidence="1">
    <location>
        <begin position="140"/>
        <end position="149"/>
    </location>
</feature>
<evidence type="ECO:0000313" key="3">
    <source>
        <dbReference type="Proteomes" id="UP000002700"/>
    </source>
</evidence>
<feature type="compositionally biased region" description="Basic and acidic residues" evidence="1">
    <location>
        <begin position="122"/>
        <end position="139"/>
    </location>
</feature>
<accession>Q3JNL8</accession>
<dbReference type="Proteomes" id="UP000002700">
    <property type="component" value="Chromosome I"/>
</dbReference>
<feature type="region of interest" description="Disordered" evidence="1">
    <location>
        <begin position="252"/>
        <end position="371"/>
    </location>
</feature>
<protein>
    <submittedName>
        <fullName evidence="2">Uncharacterized protein</fullName>
    </submittedName>
</protein>
<gene>
    <name evidence="2" type="ordered locus">BURPS1710b_3464</name>
</gene>
<feature type="region of interest" description="Disordered" evidence="1">
    <location>
        <begin position="407"/>
        <end position="508"/>
    </location>
</feature>
<feature type="compositionally biased region" description="Polar residues" evidence="1">
    <location>
        <begin position="498"/>
        <end position="508"/>
    </location>
</feature>
<feature type="region of interest" description="Disordered" evidence="1">
    <location>
        <begin position="122"/>
        <end position="183"/>
    </location>
</feature>
<feature type="region of interest" description="Disordered" evidence="1">
    <location>
        <begin position="199"/>
        <end position="220"/>
    </location>
</feature>
<proteinExistence type="predicted"/>
<feature type="compositionally biased region" description="Basic and acidic residues" evidence="1">
    <location>
        <begin position="274"/>
        <end position="286"/>
    </location>
</feature>
<feature type="compositionally biased region" description="Low complexity" evidence="1">
    <location>
        <begin position="454"/>
        <end position="466"/>
    </location>
</feature>
<dbReference type="HOGENOM" id="CLU_536063_0_0_4"/>
<dbReference type="EnsemblBacteria" id="ABA51002">
    <property type="protein sequence ID" value="ABA51002"/>
    <property type="gene ID" value="BURPS1710b_3464"/>
</dbReference>
<feature type="region of interest" description="Disordered" evidence="1">
    <location>
        <begin position="41"/>
        <end position="86"/>
    </location>
</feature>
<name>Q3JNL8_BURP1</name>
<reference evidence="2 3" key="1">
    <citation type="submission" date="2005-09" db="EMBL/GenBank/DDBJ databases">
        <authorList>
            <person name="Woods D.E."/>
            <person name="Nierman W.C."/>
        </authorList>
    </citation>
    <scope>NUCLEOTIDE SEQUENCE [LARGE SCALE GENOMIC DNA]</scope>
    <source>
        <strain evidence="2 3">1710b</strain>
    </source>
</reference>
<feature type="compositionally biased region" description="Basic and acidic residues" evidence="1">
    <location>
        <begin position="294"/>
        <end position="371"/>
    </location>
</feature>